<reference evidence="1 2" key="1">
    <citation type="journal article" date="2012" name="Int. J. Syst. Evol. Microbiol.">
        <title>Vibrio caribbeanicus sp. nov., isolated from the marine sponge Scleritoderma cyanea.</title>
        <authorList>
            <person name="Hoffmann M."/>
            <person name="Monday S.R."/>
            <person name="Allard M.W."/>
            <person name="Strain E.A."/>
            <person name="Whittaker P."/>
            <person name="Naum M."/>
            <person name="McCarthy P.J."/>
            <person name="Lopez J.V."/>
            <person name="Fischer M."/>
            <person name="Brown E.W."/>
        </authorList>
    </citation>
    <scope>NUCLEOTIDE SEQUENCE [LARGE SCALE GENOMIC DNA]</scope>
    <source>
        <strain evidence="1 2">LMG 19158</strain>
    </source>
</reference>
<dbReference type="Proteomes" id="UP000004349">
    <property type="component" value="Unassembled WGS sequence"/>
</dbReference>
<proteinExistence type="predicted"/>
<evidence type="ECO:0000313" key="1">
    <source>
        <dbReference type="EMBL" id="EGU36487.1"/>
    </source>
</evidence>
<dbReference type="EMBL" id="AFWE01000123">
    <property type="protein sequence ID" value="EGU36487.1"/>
    <property type="molecule type" value="Genomic_DNA"/>
</dbReference>
<dbReference type="AlphaFoldDB" id="F9RNW7"/>
<protein>
    <submittedName>
        <fullName evidence="1">Uncharacterized protein</fullName>
    </submittedName>
</protein>
<name>F9RNW7_9VIBR</name>
<accession>F9RNW7</accession>
<gene>
    <name evidence="1" type="ORF">VIS19158_10809</name>
</gene>
<comment type="caution">
    <text evidence="1">The sequence shown here is derived from an EMBL/GenBank/DDBJ whole genome shotgun (WGS) entry which is preliminary data.</text>
</comment>
<sequence>MSIMLGNNFYRKTNKIDRSKTSIVSIESIDQ</sequence>
<organism evidence="1 2">
    <name type="scientific">Vibrio scophthalmi LMG 19158</name>
    <dbReference type="NCBI Taxonomy" id="870967"/>
    <lineage>
        <taxon>Bacteria</taxon>
        <taxon>Pseudomonadati</taxon>
        <taxon>Pseudomonadota</taxon>
        <taxon>Gammaproteobacteria</taxon>
        <taxon>Vibrionales</taxon>
        <taxon>Vibrionaceae</taxon>
        <taxon>Vibrio</taxon>
    </lineage>
</organism>
<evidence type="ECO:0000313" key="2">
    <source>
        <dbReference type="Proteomes" id="UP000004349"/>
    </source>
</evidence>